<dbReference type="EMBL" id="JAUKUD010000004">
    <property type="protein sequence ID" value="KAK0747102.1"/>
    <property type="molecule type" value="Genomic_DNA"/>
</dbReference>
<keyword evidence="2" id="KW-1185">Reference proteome</keyword>
<comment type="caution">
    <text evidence="1">The sequence shown here is derived from an EMBL/GenBank/DDBJ whole genome shotgun (WGS) entry which is preliminary data.</text>
</comment>
<protein>
    <submittedName>
        <fullName evidence="1">Uncharacterized protein</fullName>
    </submittedName>
</protein>
<sequence>MVSWVSLLMTGHPQFEPQDDEGVGDGIPHRRMEFDSGAAADSMAGLEEMAVDPGVANVFDRLRHVLKRAGRAPSRFPTTRLHDLIYDGSEYRMYGLIDVNWILAVAMVSSAGTAPHAPFVARGCEVAASPELRNGIDAVEVVKGASPTMPYEGISSLIGMLSSAKRRSRR</sequence>
<gene>
    <name evidence="1" type="ORF">B0T18DRAFT_466778</name>
</gene>
<organism evidence="1 2">
    <name type="scientific">Schizothecium vesticola</name>
    <dbReference type="NCBI Taxonomy" id="314040"/>
    <lineage>
        <taxon>Eukaryota</taxon>
        <taxon>Fungi</taxon>
        <taxon>Dikarya</taxon>
        <taxon>Ascomycota</taxon>
        <taxon>Pezizomycotina</taxon>
        <taxon>Sordariomycetes</taxon>
        <taxon>Sordariomycetidae</taxon>
        <taxon>Sordariales</taxon>
        <taxon>Schizotheciaceae</taxon>
        <taxon>Schizothecium</taxon>
    </lineage>
</organism>
<dbReference type="Proteomes" id="UP001172155">
    <property type="component" value="Unassembled WGS sequence"/>
</dbReference>
<dbReference type="AlphaFoldDB" id="A0AA40EX00"/>
<evidence type="ECO:0000313" key="1">
    <source>
        <dbReference type="EMBL" id="KAK0747102.1"/>
    </source>
</evidence>
<accession>A0AA40EX00</accession>
<name>A0AA40EX00_9PEZI</name>
<evidence type="ECO:0000313" key="2">
    <source>
        <dbReference type="Proteomes" id="UP001172155"/>
    </source>
</evidence>
<proteinExistence type="predicted"/>
<reference evidence="1" key="1">
    <citation type="submission" date="2023-06" db="EMBL/GenBank/DDBJ databases">
        <title>Genome-scale phylogeny and comparative genomics of the fungal order Sordariales.</title>
        <authorList>
            <consortium name="Lawrence Berkeley National Laboratory"/>
            <person name="Hensen N."/>
            <person name="Bonometti L."/>
            <person name="Westerberg I."/>
            <person name="Brannstrom I.O."/>
            <person name="Guillou S."/>
            <person name="Cros-Aarteil S."/>
            <person name="Calhoun S."/>
            <person name="Haridas S."/>
            <person name="Kuo A."/>
            <person name="Mondo S."/>
            <person name="Pangilinan J."/>
            <person name="Riley R."/>
            <person name="LaButti K."/>
            <person name="Andreopoulos B."/>
            <person name="Lipzen A."/>
            <person name="Chen C."/>
            <person name="Yanf M."/>
            <person name="Daum C."/>
            <person name="Ng V."/>
            <person name="Clum A."/>
            <person name="Steindorff A."/>
            <person name="Ohm R."/>
            <person name="Martin F."/>
            <person name="Silar P."/>
            <person name="Natvig D."/>
            <person name="Lalanne C."/>
            <person name="Gautier V."/>
            <person name="Ament-velasquez S.L."/>
            <person name="Kruys A."/>
            <person name="Hutchinson M.I."/>
            <person name="Powell A.J."/>
            <person name="Barry K."/>
            <person name="Miller A.N."/>
            <person name="Grigoriev I.V."/>
            <person name="Debuchy R."/>
            <person name="Gladieux P."/>
            <person name="Thoren M.H."/>
            <person name="Johannesson H."/>
        </authorList>
    </citation>
    <scope>NUCLEOTIDE SEQUENCE</scope>
    <source>
        <strain evidence="1">SMH3187-1</strain>
    </source>
</reference>